<proteinExistence type="predicted"/>
<organism evidence="2 3">
    <name type="scientific">Pristionchus entomophagus</name>
    <dbReference type="NCBI Taxonomy" id="358040"/>
    <lineage>
        <taxon>Eukaryota</taxon>
        <taxon>Metazoa</taxon>
        <taxon>Ecdysozoa</taxon>
        <taxon>Nematoda</taxon>
        <taxon>Chromadorea</taxon>
        <taxon>Rhabditida</taxon>
        <taxon>Rhabditina</taxon>
        <taxon>Diplogasteromorpha</taxon>
        <taxon>Diplogasteroidea</taxon>
        <taxon>Neodiplogasteridae</taxon>
        <taxon>Pristionchus</taxon>
    </lineage>
</organism>
<protein>
    <submittedName>
        <fullName evidence="2">Uncharacterized protein</fullName>
    </submittedName>
</protein>
<dbReference type="AlphaFoldDB" id="A0AAV5U7E7"/>
<evidence type="ECO:0000313" key="3">
    <source>
        <dbReference type="Proteomes" id="UP001432027"/>
    </source>
</evidence>
<feature type="region of interest" description="Disordered" evidence="1">
    <location>
        <begin position="46"/>
        <end position="80"/>
    </location>
</feature>
<comment type="caution">
    <text evidence="2">The sequence shown here is derived from an EMBL/GenBank/DDBJ whole genome shotgun (WGS) entry which is preliminary data.</text>
</comment>
<feature type="non-terminal residue" evidence="2">
    <location>
        <position position="1"/>
    </location>
</feature>
<sequence>AADRSSWCCCRTARTARSRSSHPCSLRNSSRRCTCSRPDTRRPHTVLTPAACIHTHTTSPARPSHSRSGRAEGGGRGGGG</sequence>
<gene>
    <name evidence="2" type="ORF">PENTCL1PPCAC_24580</name>
</gene>
<feature type="compositionally biased region" description="Gly residues" evidence="1">
    <location>
        <begin position="71"/>
        <end position="80"/>
    </location>
</feature>
<name>A0AAV5U7E7_9BILA</name>
<reference evidence="2" key="1">
    <citation type="submission" date="2023-10" db="EMBL/GenBank/DDBJ databases">
        <title>Genome assembly of Pristionchus species.</title>
        <authorList>
            <person name="Yoshida K."/>
            <person name="Sommer R.J."/>
        </authorList>
    </citation>
    <scope>NUCLEOTIDE SEQUENCE</scope>
    <source>
        <strain evidence="2">RS0144</strain>
    </source>
</reference>
<feature type="non-terminal residue" evidence="2">
    <location>
        <position position="80"/>
    </location>
</feature>
<keyword evidence="3" id="KW-1185">Reference proteome</keyword>
<dbReference type="EMBL" id="BTSX01000005">
    <property type="protein sequence ID" value="GMT02406.1"/>
    <property type="molecule type" value="Genomic_DNA"/>
</dbReference>
<accession>A0AAV5U7E7</accession>
<evidence type="ECO:0000313" key="2">
    <source>
        <dbReference type="EMBL" id="GMT02406.1"/>
    </source>
</evidence>
<dbReference type="Proteomes" id="UP001432027">
    <property type="component" value="Unassembled WGS sequence"/>
</dbReference>
<evidence type="ECO:0000256" key="1">
    <source>
        <dbReference type="SAM" id="MobiDB-lite"/>
    </source>
</evidence>